<reference evidence="2" key="1">
    <citation type="submission" date="2011-08" db="EMBL/GenBank/DDBJ databases">
        <authorList>
            <person name="Rombauts S."/>
        </authorList>
    </citation>
    <scope>NUCLEOTIDE SEQUENCE</scope>
    <source>
        <strain evidence="2">London</strain>
    </source>
</reference>
<keyword evidence="2" id="KW-1185">Reference proteome</keyword>
<evidence type="ECO:0000313" key="1">
    <source>
        <dbReference type="EnsemblMetazoa" id="tetur02g07640.1"/>
    </source>
</evidence>
<organism evidence="1 2">
    <name type="scientific">Tetranychus urticae</name>
    <name type="common">Two-spotted spider mite</name>
    <dbReference type="NCBI Taxonomy" id="32264"/>
    <lineage>
        <taxon>Eukaryota</taxon>
        <taxon>Metazoa</taxon>
        <taxon>Ecdysozoa</taxon>
        <taxon>Arthropoda</taxon>
        <taxon>Chelicerata</taxon>
        <taxon>Arachnida</taxon>
        <taxon>Acari</taxon>
        <taxon>Acariformes</taxon>
        <taxon>Trombidiformes</taxon>
        <taxon>Prostigmata</taxon>
        <taxon>Eleutherengona</taxon>
        <taxon>Raphignathae</taxon>
        <taxon>Tetranychoidea</taxon>
        <taxon>Tetranychidae</taxon>
        <taxon>Tetranychus</taxon>
    </lineage>
</organism>
<evidence type="ECO:0000313" key="2">
    <source>
        <dbReference type="Proteomes" id="UP000015104"/>
    </source>
</evidence>
<dbReference type="EMBL" id="CAEY01000808">
    <property type="status" value="NOT_ANNOTATED_CDS"/>
    <property type="molecule type" value="Genomic_DNA"/>
</dbReference>
<dbReference type="Proteomes" id="UP000015104">
    <property type="component" value="Unassembled WGS sequence"/>
</dbReference>
<dbReference type="HOGENOM" id="CLU_2981615_0_0_1"/>
<dbReference type="AlphaFoldDB" id="T1JWB2"/>
<protein>
    <submittedName>
        <fullName evidence="1">Uncharacterized protein</fullName>
    </submittedName>
</protein>
<accession>T1JWB2</accession>
<proteinExistence type="predicted"/>
<sequence length="58" mass="6713">MWIEFIVLDRNFDKTSRSVLSYCHTNTIKREISVVSKTSNGDRLVGNISIFDFKLTES</sequence>
<reference evidence="1" key="2">
    <citation type="submission" date="2015-06" db="UniProtKB">
        <authorList>
            <consortium name="EnsemblMetazoa"/>
        </authorList>
    </citation>
    <scope>IDENTIFICATION</scope>
</reference>
<dbReference type="EnsemblMetazoa" id="tetur02g07640.1">
    <property type="protein sequence ID" value="tetur02g07640.1"/>
    <property type="gene ID" value="tetur02g07640"/>
</dbReference>
<name>T1JWB2_TETUR</name>